<comment type="caution">
    <text evidence="2">The sequence shown here is derived from an EMBL/GenBank/DDBJ whole genome shotgun (WGS) entry which is preliminary data.</text>
</comment>
<feature type="region of interest" description="Disordered" evidence="1">
    <location>
        <begin position="1"/>
        <end position="52"/>
    </location>
</feature>
<accession>A0A4Y7SMG2</accession>
<keyword evidence="3" id="KW-1185">Reference proteome</keyword>
<protein>
    <submittedName>
        <fullName evidence="2">Uncharacterized protein</fullName>
    </submittedName>
</protein>
<feature type="compositionally biased region" description="Polar residues" evidence="1">
    <location>
        <begin position="28"/>
        <end position="37"/>
    </location>
</feature>
<gene>
    <name evidence="2" type="ORF">FA13DRAFT_1798344</name>
</gene>
<name>A0A4Y7SMG2_COPMI</name>
<dbReference type="EMBL" id="QPFP01000082">
    <property type="protein sequence ID" value="TEB23073.1"/>
    <property type="molecule type" value="Genomic_DNA"/>
</dbReference>
<dbReference type="Proteomes" id="UP000298030">
    <property type="component" value="Unassembled WGS sequence"/>
</dbReference>
<evidence type="ECO:0000313" key="3">
    <source>
        <dbReference type="Proteomes" id="UP000298030"/>
    </source>
</evidence>
<feature type="compositionally biased region" description="Basic residues" evidence="1">
    <location>
        <begin position="1"/>
        <end position="15"/>
    </location>
</feature>
<organism evidence="2 3">
    <name type="scientific">Coprinellus micaceus</name>
    <name type="common">Glistening ink-cap mushroom</name>
    <name type="synonym">Coprinus micaceus</name>
    <dbReference type="NCBI Taxonomy" id="71717"/>
    <lineage>
        <taxon>Eukaryota</taxon>
        <taxon>Fungi</taxon>
        <taxon>Dikarya</taxon>
        <taxon>Basidiomycota</taxon>
        <taxon>Agaricomycotina</taxon>
        <taxon>Agaricomycetes</taxon>
        <taxon>Agaricomycetidae</taxon>
        <taxon>Agaricales</taxon>
        <taxon>Agaricineae</taxon>
        <taxon>Psathyrellaceae</taxon>
        <taxon>Coprinellus</taxon>
    </lineage>
</organism>
<evidence type="ECO:0000313" key="2">
    <source>
        <dbReference type="EMBL" id="TEB23073.1"/>
    </source>
</evidence>
<evidence type="ECO:0000256" key="1">
    <source>
        <dbReference type="SAM" id="MobiDB-lite"/>
    </source>
</evidence>
<proteinExistence type="predicted"/>
<dbReference type="AlphaFoldDB" id="A0A4Y7SMG2"/>
<reference evidence="2 3" key="1">
    <citation type="journal article" date="2019" name="Nat. Ecol. Evol.">
        <title>Megaphylogeny resolves global patterns of mushroom evolution.</title>
        <authorList>
            <person name="Varga T."/>
            <person name="Krizsan K."/>
            <person name="Foldi C."/>
            <person name="Dima B."/>
            <person name="Sanchez-Garcia M."/>
            <person name="Sanchez-Ramirez S."/>
            <person name="Szollosi G.J."/>
            <person name="Szarkandi J.G."/>
            <person name="Papp V."/>
            <person name="Albert L."/>
            <person name="Andreopoulos W."/>
            <person name="Angelini C."/>
            <person name="Antonin V."/>
            <person name="Barry K.W."/>
            <person name="Bougher N.L."/>
            <person name="Buchanan P."/>
            <person name="Buyck B."/>
            <person name="Bense V."/>
            <person name="Catcheside P."/>
            <person name="Chovatia M."/>
            <person name="Cooper J."/>
            <person name="Damon W."/>
            <person name="Desjardin D."/>
            <person name="Finy P."/>
            <person name="Geml J."/>
            <person name="Haridas S."/>
            <person name="Hughes K."/>
            <person name="Justo A."/>
            <person name="Karasinski D."/>
            <person name="Kautmanova I."/>
            <person name="Kiss B."/>
            <person name="Kocsube S."/>
            <person name="Kotiranta H."/>
            <person name="LaButti K.M."/>
            <person name="Lechner B.E."/>
            <person name="Liimatainen K."/>
            <person name="Lipzen A."/>
            <person name="Lukacs Z."/>
            <person name="Mihaltcheva S."/>
            <person name="Morgado L.N."/>
            <person name="Niskanen T."/>
            <person name="Noordeloos M.E."/>
            <person name="Ohm R.A."/>
            <person name="Ortiz-Santana B."/>
            <person name="Ovrebo C."/>
            <person name="Racz N."/>
            <person name="Riley R."/>
            <person name="Savchenko A."/>
            <person name="Shiryaev A."/>
            <person name="Soop K."/>
            <person name="Spirin V."/>
            <person name="Szebenyi C."/>
            <person name="Tomsovsky M."/>
            <person name="Tulloss R.E."/>
            <person name="Uehling J."/>
            <person name="Grigoriev I.V."/>
            <person name="Vagvolgyi C."/>
            <person name="Papp T."/>
            <person name="Martin F.M."/>
            <person name="Miettinen O."/>
            <person name="Hibbett D.S."/>
            <person name="Nagy L.G."/>
        </authorList>
    </citation>
    <scope>NUCLEOTIDE SEQUENCE [LARGE SCALE GENOMIC DNA]</scope>
    <source>
        <strain evidence="2 3">FP101781</strain>
    </source>
</reference>
<feature type="region of interest" description="Disordered" evidence="1">
    <location>
        <begin position="102"/>
        <end position="153"/>
    </location>
</feature>
<sequence>MPSRRKPASPNRRRQAASAPTTSNTTSGQAASPNATTPPKAAVAQHPTISSLKDAKDVKIDSFNATTFGGDNYEIVNKNTYASGANHTSHIATGHSTMHFGAIPASAPAAPSPAPPSEGGGRTLGVPPAQGLFAVPESSLGTTPQGTGDNDVG</sequence>
<feature type="compositionally biased region" description="Low complexity" evidence="1">
    <location>
        <begin position="16"/>
        <end position="27"/>
    </location>
</feature>
<feature type="compositionally biased region" description="Polar residues" evidence="1">
    <location>
        <begin position="139"/>
        <end position="153"/>
    </location>
</feature>